<proteinExistence type="predicted"/>
<name>W7UAA3_9STRA</name>
<organism evidence="2 3">
    <name type="scientific">Nannochloropsis gaditana</name>
    <dbReference type="NCBI Taxonomy" id="72520"/>
    <lineage>
        <taxon>Eukaryota</taxon>
        <taxon>Sar</taxon>
        <taxon>Stramenopiles</taxon>
        <taxon>Ochrophyta</taxon>
        <taxon>Eustigmatophyceae</taxon>
        <taxon>Eustigmatales</taxon>
        <taxon>Monodopsidaceae</taxon>
        <taxon>Nannochloropsis</taxon>
    </lineage>
</organism>
<keyword evidence="1" id="KW-1133">Transmembrane helix</keyword>
<dbReference type="AlphaFoldDB" id="W7UAA3"/>
<keyword evidence="1" id="KW-0812">Transmembrane</keyword>
<accession>W7UAA3</accession>
<keyword evidence="1" id="KW-0472">Membrane</keyword>
<sequence length="523" mass="55493">MQRPHHTCLAGRGWTWTERALTSVAPAGSDLPPCWPLGTRFRPSPGVRLKDGEDKLGSKSVIVSKKMSIGARQSVWHRHFSVLWGFMIFTVLTLLQQGAWGFLAPPRTTLKDSCAIRAGKSLVMMSAEGMGKVAVVVGYEDGTAQLIAAKMATTLEGVRVRAILETGTSDPVPAMLLPPNVQVTRKSLDSIGSDDLAGASVALVSLDKGPKEEAGADPSNYLPLPTILSNIGPLTKVVIAAYANDTAAAGRVGGGLNLNIFARGVDPKEVVEAARSSGPGSAVIVLAQHGRLFGPPALATSPNAAVQVLPFVGGPLQKPVLEESFAKQNILLALGSSLSRNRDAATMRSALAESMIRASGLIDSIGDFSVVSLEGQAPSAGDWEQLMAGLDTRGGVTVFEKVLAASERVDLNVLQEWLVNDFGAGLSTLAISRVLNSPKPSIVINTAVGSDIVWQFVGKDLKVQGSGRWSIQLDSEARTIKILRENAEGKMLTEALPGEEELLQRFSAAINRLVYSRKLSKRR</sequence>
<evidence type="ECO:0000313" key="3">
    <source>
        <dbReference type="Proteomes" id="UP000019335"/>
    </source>
</evidence>
<dbReference type="Proteomes" id="UP000019335">
    <property type="component" value="Chromosome 2"/>
</dbReference>
<evidence type="ECO:0000313" key="2">
    <source>
        <dbReference type="EMBL" id="EWM29701.1"/>
    </source>
</evidence>
<reference evidence="2 3" key="1">
    <citation type="journal article" date="2014" name="Mol. Plant">
        <title>Chromosome Scale Genome Assembly and Transcriptome Profiling of Nannochloropsis gaditana in Nitrogen Depletion.</title>
        <authorList>
            <person name="Corteggiani Carpinelli E."/>
            <person name="Telatin A."/>
            <person name="Vitulo N."/>
            <person name="Forcato C."/>
            <person name="D'Angelo M."/>
            <person name="Schiavon R."/>
            <person name="Vezzi A."/>
            <person name="Giacometti G.M."/>
            <person name="Morosinotto T."/>
            <person name="Valle G."/>
        </authorList>
    </citation>
    <scope>NUCLEOTIDE SEQUENCE [LARGE SCALE GENOMIC DNA]</scope>
    <source>
        <strain evidence="2 3">B-31</strain>
    </source>
</reference>
<comment type="caution">
    <text evidence="2">The sequence shown here is derived from an EMBL/GenBank/DDBJ whole genome shotgun (WGS) entry which is preliminary data.</text>
</comment>
<dbReference type="EMBL" id="AZIL01000121">
    <property type="protein sequence ID" value="EWM29701.1"/>
    <property type="molecule type" value="Genomic_DNA"/>
</dbReference>
<dbReference type="OrthoDB" id="10297384at2759"/>
<keyword evidence="3" id="KW-1185">Reference proteome</keyword>
<gene>
    <name evidence="2" type="ORF">Naga_100114g20</name>
</gene>
<evidence type="ECO:0000256" key="1">
    <source>
        <dbReference type="SAM" id="Phobius"/>
    </source>
</evidence>
<feature type="transmembrane region" description="Helical" evidence="1">
    <location>
        <begin position="82"/>
        <end position="103"/>
    </location>
</feature>
<protein>
    <submittedName>
        <fullName evidence="2">Uncharacterized protein</fullName>
    </submittedName>
</protein>